<organism evidence="4 5">
    <name type="scientific">Paralimibaculum aggregatum</name>
    <dbReference type="NCBI Taxonomy" id="3036245"/>
    <lineage>
        <taxon>Bacteria</taxon>
        <taxon>Pseudomonadati</taxon>
        <taxon>Pseudomonadota</taxon>
        <taxon>Alphaproteobacteria</taxon>
        <taxon>Rhodobacterales</taxon>
        <taxon>Paracoccaceae</taxon>
        <taxon>Paralimibaculum</taxon>
    </lineage>
</organism>
<evidence type="ECO:0000313" key="5">
    <source>
        <dbReference type="Proteomes" id="UP001239909"/>
    </source>
</evidence>
<proteinExistence type="predicted"/>
<dbReference type="Proteomes" id="UP001239909">
    <property type="component" value="Unassembled WGS sequence"/>
</dbReference>
<protein>
    <submittedName>
        <fullName evidence="4">Site-specific tyrosine recombinase XerD</fullName>
    </submittedName>
</protein>
<dbReference type="PROSITE" id="PS51898">
    <property type="entry name" value="TYR_RECOMBINASE"/>
    <property type="match status" value="1"/>
</dbReference>
<dbReference type="RefSeq" id="WP_285675049.1">
    <property type="nucleotide sequence ID" value="NZ_BSYI01000088.1"/>
</dbReference>
<sequence>MADTPKDRPVMPRGPDWPDRDRRAWAALFAGGDVLEGAGPARHWRPATRRTNRQHYARWLGWLAREGLLAPERAPPDRADPEIVHRYARHLVDTVAPRTAASALIGLKVVMKAMTPERDWRWLMELTNRLNTWAKPSVDRRLRQRPIDEIHRAALGELERLASTDLAHRRNRIRYRDAMILLVLSACPIRLRNLAGLGIGHQIRHEGERWAIHLHETETKGHNRLAYLLPRHIGPYMARYLDEVRPAYGPAGTCDALWLALGGRPLACNSVYGQIVEITTRLLGIPINPHLFRSCAATSLVEEVPEAARLAAPLLGHRHFETTERYYVRAGQIEACRRVNALLGTIAGEEAEG</sequence>
<dbReference type="EMBL" id="BSYI01000088">
    <property type="protein sequence ID" value="GMG85633.1"/>
    <property type="molecule type" value="Genomic_DNA"/>
</dbReference>
<evidence type="ECO:0000256" key="2">
    <source>
        <dbReference type="ARBA" id="ARBA00023172"/>
    </source>
</evidence>
<evidence type="ECO:0000259" key="3">
    <source>
        <dbReference type="PROSITE" id="PS51898"/>
    </source>
</evidence>
<dbReference type="CDD" id="cd00397">
    <property type="entry name" value="DNA_BRE_C"/>
    <property type="match status" value="1"/>
</dbReference>
<evidence type="ECO:0000313" key="4">
    <source>
        <dbReference type="EMBL" id="GMG85633.1"/>
    </source>
</evidence>
<reference evidence="4 5" key="1">
    <citation type="submission" date="2023-04" db="EMBL/GenBank/DDBJ databases">
        <title>Marinoamorphus aggregata gen. nov., sp. Nov., isolate from tissue of brittle star Ophioplocus japonicus.</title>
        <authorList>
            <person name="Kawano K."/>
            <person name="Sawayama S."/>
            <person name="Nakagawa S."/>
        </authorList>
    </citation>
    <scope>NUCLEOTIDE SEQUENCE [LARGE SCALE GENOMIC DNA]</scope>
    <source>
        <strain evidence="4 5">NKW23</strain>
    </source>
</reference>
<keyword evidence="1" id="KW-0238">DNA-binding</keyword>
<dbReference type="Gene3D" id="1.10.150.130">
    <property type="match status" value="1"/>
</dbReference>
<dbReference type="Gene3D" id="1.10.443.10">
    <property type="entry name" value="Intergrase catalytic core"/>
    <property type="match status" value="1"/>
</dbReference>
<gene>
    <name evidence="4" type="primary">xerD</name>
    <name evidence="4" type="ORF">LNKW23_48560</name>
</gene>
<dbReference type="InterPro" id="IPR002104">
    <property type="entry name" value="Integrase_catalytic"/>
</dbReference>
<comment type="caution">
    <text evidence="4">The sequence shown here is derived from an EMBL/GenBank/DDBJ whole genome shotgun (WGS) entry which is preliminary data.</text>
</comment>
<feature type="domain" description="Tyr recombinase" evidence="3">
    <location>
        <begin position="145"/>
        <end position="341"/>
    </location>
</feature>
<dbReference type="InterPro" id="IPR013762">
    <property type="entry name" value="Integrase-like_cat_sf"/>
</dbReference>
<dbReference type="Pfam" id="PF00589">
    <property type="entry name" value="Phage_integrase"/>
    <property type="match status" value="1"/>
</dbReference>
<name>A0ABQ6LU76_9RHOB</name>
<dbReference type="SUPFAM" id="SSF56349">
    <property type="entry name" value="DNA breaking-rejoining enzymes"/>
    <property type="match status" value="1"/>
</dbReference>
<dbReference type="InterPro" id="IPR010998">
    <property type="entry name" value="Integrase_recombinase_N"/>
</dbReference>
<accession>A0ABQ6LU76</accession>
<keyword evidence="2" id="KW-0233">DNA recombination</keyword>
<keyword evidence="5" id="KW-1185">Reference proteome</keyword>
<dbReference type="InterPro" id="IPR011010">
    <property type="entry name" value="DNA_brk_join_enz"/>
</dbReference>
<evidence type="ECO:0000256" key="1">
    <source>
        <dbReference type="ARBA" id="ARBA00023125"/>
    </source>
</evidence>